<dbReference type="Proteomes" id="UP000314294">
    <property type="component" value="Unassembled WGS sequence"/>
</dbReference>
<comment type="caution">
    <text evidence="2">The sequence shown here is derived from an EMBL/GenBank/DDBJ whole genome shotgun (WGS) entry which is preliminary data.</text>
</comment>
<keyword evidence="1" id="KW-1133">Transmembrane helix</keyword>
<keyword evidence="1" id="KW-0472">Membrane</keyword>
<dbReference type="EMBL" id="SRLO01026169">
    <property type="protein sequence ID" value="TNN21729.1"/>
    <property type="molecule type" value="Genomic_DNA"/>
</dbReference>
<dbReference type="AlphaFoldDB" id="A0A4Z2DZ50"/>
<feature type="transmembrane region" description="Helical" evidence="1">
    <location>
        <begin position="36"/>
        <end position="57"/>
    </location>
</feature>
<gene>
    <name evidence="2" type="primary">Zdhhc1</name>
    <name evidence="2" type="ORF">EYF80_068159</name>
</gene>
<feature type="transmembrane region" description="Helical" evidence="1">
    <location>
        <begin position="64"/>
        <end position="86"/>
    </location>
</feature>
<dbReference type="GO" id="GO:0016740">
    <property type="term" value="F:transferase activity"/>
    <property type="evidence" value="ECO:0007669"/>
    <property type="project" value="UniProtKB-KW"/>
</dbReference>
<dbReference type="OrthoDB" id="9909019at2759"/>
<protein>
    <submittedName>
        <fullName evidence="2">Putative palmitoyltransferase ZDHHC1</fullName>
    </submittedName>
</protein>
<keyword evidence="3" id="KW-1185">Reference proteome</keyword>
<keyword evidence="1" id="KW-0812">Transmembrane</keyword>
<evidence type="ECO:0000256" key="1">
    <source>
        <dbReference type="SAM" id="Phobius"/>
    </source>
</evidence>
<keyword evidence="2" id="KW-0808">Transferase</keyword>
<evidence type="ECO:0000313" key="3">
    <source>
        <dbReference type="Proteomes" id="UP000314294"/>
    </source>
</evidence>
<sequence>MDVCSGNPNRTAPVGADAPLSSRTNGWSWPPHPFQLLAWLLFVFFAVAGFGVLVPLLPAHWVPAGYICTGLMFCLHLCAHLLAVSVDPADLSVRTRSLRGPAPSFDRTKHAHVIENCHCYLCQVDV</sequence>
<organism evidence="2 3">
    <name type="scientific">Liparis tanakae</name>
    <name type="common">Tanaka's snailfish</name>
    <dbReference type="NCBI Taxonomy" id="230148"/>
    <lineage>
        <taxon>Eukaryota</taxon>
        <taxon>Metazoa</taxon>
        <taxon>Chordata</taxon>
        <taxon>Craniata</taxon>
        <taxon>Vertebrata</taxon>
        <taxon>Euteleostomi</taxon>
        <taxon>Actinopterygii</taxon>
        <taxon>Neopterygii</taxon>
        <taxon>Teleostei</taxon>
        <taxon>Neoteleostei</taxon>
        <taxon>Acanthomorphata</taxon>
        <taxon>Eupercaria</taxon>
        <taxon>Perciformes</taxon>
        <taxon>Cottioidei</taxon>
        <taxon>Cottales</taxon>
        <taxon>Liparidae</taxon>
        <taxon>Liparis</taxon>
    </lineage>
</organism>
<accession>A0A4Z2DZ50</accession>
<evidence type="ECO:0000313" key="2">
    <source>
        <dbReference type="EMBL" id="TNN21729.1"/>
    </source>
</evidence>
<name>A0A4Z2DZ50_9TELE</name>
<proteinExistence type="predicted"/>
<reference evidence="2 3" key="1">
    <citation type="submission" date="2019-03" db="EMBL/GenBank/DDBJ databases">
        <title>First draft genome of Liparis tanakae, snailfish: a comprehensive survey of snailfish specific genes.</title>
        <authorList>
            <person name="Kim W."/>
            <person name="Song I."/>
            <person name="Jeong J.-H."/>
            <person name="Kim D."/>
            <person name="Kim S."/>
            <person name="Ryu S."/>
            <person name="Song J.Y."/>
            <person name="Lee S.K."/>
        </authorList>
    </citation>
    <scope>NUCLEOTIDE SEQUENCE [LARGE SCALE GENOMIC DNA]</scope>
    <source>
        <tissue evidence="2">Muscle</tissue>
    </source>
</reference>